<evidence type="ECO:0000313" key="1">
    <source>
        <dbReference type="EMBL" id="RJL33486.1"/>
    </source>
</evidence>
<gene>
    <name evidence="1" type="ORF">D5H75_11960</name>
</gene>
<organism evidence="1 2">
    <name type="scientific">Bailinhaonella thermotolerans</name>
    <dbReference type="NCBI Taxonomy" id="1070861"/>
    <lineage>
        <taxon>Bacteria</taxon>
        <taxon>Bacillati</taxon>
        <taxon>Actinomycetota</taxon>
        <taxon>Actinomycetes</taxon>
        <taxon>Streptosporangiales</taxon>
        <taxon>Streptosporangiaceae</taxon>
        <taxon>Bailinhaonella</taxon>
    </lineage>
</organism>
<comment type="caution">
    <text evidence="1">The sequence shown here is derived from an EMBL/GenBank/DDBJ whole genome shotgun (WGS) entry which is preliminary data.</text>
</comment>
<sequence>MPSVSRASAISGMTPRSRKVVSVSCLKLGPAASFPGPRAIAQRARAERSHPAFANDRAGVAPPWRELRRSALAAA</sequence>
<dbReference type="Proteomes" id="UP000265768">
    <property type="component" value="Unassembled WGS sequence"/>
</dbReference>
<protein>
    <submittedName>
        <fullName evidence="1">Uncharacterized protein</fullName>
    </submittedName>
</protein>
<keyword evidence="2" id="KW-1185">Reference proteome</keyword>
<accession>A0A3A4BQR8</accession>
<dbReference type="EMBL" id="QZEY01000003">
    <property type="protein sequence ID" value="RJL33486.1"/>
    <property type="molecule type" value="Genomic_DNA"/>
</dbReference>
<evidence type="ECO:0000313" key="2">
    <source>
        <dbReference type="Proteomes" id="UP000265768"/>
    </source>
</evidence>
<name>A0A3A4BQR8_9ACTN</name>
<proteinExistence type="predicted"/>
<dbReference type="AlphaFoldDB" id="A0A3A4BQR8"/>
<reference evidence="1 2" key="1">
    <citation type="submission" date="2018-09" db="EMBL/GenBank/DDBJ databases">
        <title>YIM 75507 draft genome.</title>
        <authorList>
            <person name="Tang S."/>
            <person name="Feng Y."/>
        </authorList>
    </citation>
    <scope>NUCLEOTIDE SEQUENCE [LARGE SCALE GENOMIC DNA]</scope>
    <source>
        <strain evidence="1 2">YIM 75507</strain>
    </source>
</reference>